<reference evidence="2" key="2">
    <citation type="submission" date="2023-02" db="EMBL/GenBank/DDBJ databases">
        <title>Detection, antimicrobial susceptibility and genomic characterization of NDM-producing species of Morganellaceae, Yersiniaceae, and Enterobacteriaceae other than Klebsiella.</title>
        <authorList>
            <person name="Camargo C.H."/>
            <person name="Sacchi C.T."/>
            <person name="Campos K.R."/>
        </authorList>
    </citation>
    <scope>NUCLEOTIDE SEQUENCE</scope>
    <source>
        <strain evidence="2">1189_21</strain>
    </source>
</reference>
<dbReference type="Proteomes" id="UP001182247">
    <property type="component" value="Unassembled WGS sequence"/>
</dbReference>
<dbReference type="SUPFAM" id="SSF53335">
    <property type="entry name" value="S-adenosyl-L-methionine-dependent methyltransferases"/>
    <property type="match status" value="1"/>
</dbReference>
<dbReference type="OrthoDB" id="9805585at2"/>
<reference evidence="1" key="1">
    <citation type="submission" date="2017-12" db="EMBL/GenBank/DDBJ databases">
        <title>Genome sequencing and analysis.</title>
        <authorList>
            <person name="Huang Y.-T."/>
        </authorList>
    </citation>
    <scope>NUCLEOTIDE SEQUENCE</scope>
    <source>
        <strain evidence="1">VGH116</strain>
    </source>
</reference>
<dbReference type="STRING" id="582.AL531_04060"/>
<dbReference type="EMBL" id="JAPKIY010000006">
    <property type="protein sequence ID" value="MDS0896995.1"/>
    <property type="molecule type" value="Genomic_DNA"/>
</dbReference>
<organism evidence="1 3">
    <name type="scientific">Morganella morganii</name>
    <name type="common">Proteus morganii</name>
    <dbReference type="NCBI Taxonomy" id="582"/>
    <lineage>
        <taxon>Bacteria</taxon>
        <taxon>Pseudomonadati</taxon>
        <taxon>Pseudomonadota</taxon>
        <taxon>Gammaproteobacteria</taxon>
        <taxon>Enterobacterales</taxon>
        <taxon>Morganellaceae</taxon>
        <taxon>Morganella</taxon>
    </lineage>
</organism>
<name>A0A0A5SL46_MORMO</name>
<dbReference type="Gene3D" id="3.40.50.150">
    <property type="entry name" value="Vaccinia Virus protein VP39"/>
    <property type="match status" value="1"/>
</dbReference>
<dbReference type="GO" id="GO:0008168">
    <property type="term" value="F:methyltransferase activity"/>
    <property type="evidence" value="ECO:0007669"/>
    <property type="project" value="UniProtKB-KW"/>
</dbReference>
<dbReference type="RefSeq" id="WP_004236898.1">
    <property type="nucleotide sequence ID" value="NZ_ABGYJJ040000001.1"/>
</dbReference>
<evidence type="ECO:0000313" key="1">
    <source>
        <dbReference type="EMBL" id="MBE8611372.1"/>
    </source>
</evidence>
<keyword evidence="1" id="KW-0808">Transferase</keyword>
<sequence length="191" mass="22286">MEVSNYSPLLSYYAYIKKFIASPATMGTITPSSRWLCRAMVRHVDWSGVQHFAELGAGTGVITRQILDQMDPLAKLDAYEIDPYFVSLLNKFQDGRLGIFSDSAEKLNRPYNVIFSGLPFLSIDRRTGLRILKAVRDNIELSDGQFILFQYTTKFEKYLRRYFHFRKERVLFNVPPAWVYICTPKRRYTNN</sequence>
<proteinExistence type="predicted"/>
<dbReference type="InterPro" id="IPR029063">
    <property type="entry name" value="SAM-dependent_MTases_sf"/>
</dbReference>
<dbReference type="GeneID" id="93360958"/>
<accession>A0A0A5SL46</accession>
<evidence type="ECO:0000313" key="2">
    <source>
        <dbReference type="EMBL" id="MDS0896995.1"/>
    </source>
</evidence>
<keyword evidence="1" id="KW-0489">Methyltransferase</keyword>
<dbReference type="EMBL" id="PKLF01000002">
    <property type="protein sequence ID" value="MBE8611372.1"/>
    <property type="molecule type" value="Genomic_DNA"/>
</dbReference>
<dbReference type="Proteomes" id="UP000650477">
    <property type="component" value="Unassembled WGS sequence"/>
</dbReference>
<dbReference type="CDD" id="cd02440">
    <property type="entry name" value="AdoMet_MTases"/>
    <property type="match status" value="1"/>
</dbReference>
<protein>
    <submittedName>
        <fullName evidence="1">Methyltransferase</fullName>
    </submittedName>
</protein>
<comment type="caution">
    <text evidence="1">The sequence shown here is derived from an EMBL/GenBank/DDBJ whole genome shotgun (WGS) entry which is preliminary data.</text>
</comment>
<gene>
    <name evidence="1" type="ORF">CYG68_02935</name>
    <name evidence="2" type="ORF">OSC06_03350</name>
</gene>
<dbReference type="GO" id="GO:0032259">
    <property type="term" value="P:methylation"/>
    <property type="evidence" value="ECO:0007669"/>
    <property type="project" value="UniProtKB-KW"/>
</dbReference>
<dbReference type="AlphaFoldDB" id="A0A0A5SL46"/>
<evidence type="ECO:0000313" key="3">
    <source>
        <dbReference type="Proteomes" id="UP000650477"/>
    </source>
</evidence>